<dbReference type="Gene3D" id="1.10.260.40">
    <property type="entry name" value="lambda repressor-like DNA-binding domains"/>
    <property type="match status" value="1"/>
</dbReference>
<name>A0A1F7GJZ0_9BACT</name>
<sequence length="72" mass="8041">MKGNFVYDRLGESVIDGRRAAGMTQEDLCGLTRIDRTFLGKIENGKANPSFKTMMKISRALKVKMSVLFQGI</sequence>
<dbReference type="SMART" id="SM00530">
    <property type="entry name" value="HTH_XRE"/>
    <property type="match status" value="1"/>
</dbReference>
<comment type="caution">
    <text evidence="3">The sequence shown here is derived from an EMBL/GenBank/DDBJ whole genome shotgun (WGS) entry which is preliminary data.</text>
</comment>
<evidence type="ECO:0000313" key="3">
    <source>
        <dbReference type="EMBL" id="OGK19350.1"/>
    </source>
</evidence>
<reference evidence="3 4" key="1">
    <citation type="journal article" date="2016" name="Nat. Commun.">
        <title>Thousands of microbial genomes shed light on interconnected biogeochemical processes in an aquifer system.</title>
        <authorList>
            <person name="Anantharaman K."/>
            <person name="Brown C.T."/>
            <person name="Hug L.A."/>
            <person name="Sharon I."/>
            <person name="Castelle C.J."/>
            <person name="Probst A.J."/>
            <person name="Thomas B.C."/>
            <person name="Singh A."/>
            <person name="Wilkins M.J."/>
            <person name="Karaoz U."/>
            <person name="Brodie E.L."/>
            <person name="Williams K.H."/>
            <person name="Hubbard S.S."/>
            <person name="Banfield J.F."/>
        </authorList>
    </citation>
    <scope>NUCLEOTIDE SEQUENCE [LARGE SCALE GENOMIC DNA]</scope>
</reference>
<dbReference type="PANTHER" id="PTHR46797:SF1">
    <property type="entry name" value="METHYLPHOSPHONATE SYNTHASE"/>
    <property type="match status" value="1"/>
</dbReference>
<organism evidence="3 4">
    <name type="scientific">Candidatus Roizmanbacteria bacterium RIFCSPHIGHO2_01_FULL_39_24</name>
    <dbReference type="NCBI Taxonomy" id="1802032"/>
    <lineage>
        <taxon>Bacteria</taxon>
        <taxon>Candidatus Roizmaniibacteriota</taxon>
    </lineage>
</organism>
<dbReference type="Proteomes" id="UP000176850">
    <property type="component" value="Unassembled WGS sequence"/>
</dbReference>
<dbReference type="InterPro" id="IPR010982">
    <property type="entry name" value="Lambda_DNA-bd_dom_sf"/>
</dbReference>
<gene>
    <name evidence="3" type="ORF">A2799_02425</name>
</gene>
<keyword evidence="1" id="KW-0238">DNA-binding</keyword>
<dbReference type="Pfam" id="PF01381">
    <property type="entry name" value="HTH_3"/>
    <property type="match status" value="1"/>
</dbReference>
<dbReference type="AlphaFoldDB" id="A0A1F7GJZ0"/>
<dbReference type="GO" id="GO:0003700">
    <property type="term" value="F:DNA-binding transcription factor activity"/>
    <property type="evidence" value="ECO:0007669"/>
    <property type="project" value="TreeGrafter"/>
</dbReference>
<dbReference type="InterPro" id="IPR001387">
    <property type="entry name" value="Cro/C1-type_HTH"/>
</dbReference>
<dbReference type="EMBL" id="MFZH01000012">
    <property type="protein sequence ID" value="OGK19350.1"/>
    <property type="molecule type" value="Genomic_DNA"/>
</dbReference>
<evidence type="ECO:0000256" key="1">
    <source>
        <dbReference type="ARBA" id="ARBA00023125"/>
    </source>
</evidence>
<accession>A0A1F7GJZ0</accession>
<dbReference type="InterPro" id="IPR050807">
    <property type="entry name" value="TransReg_Diox_bact_type"/>
</dbReference>
<dbReference type="PROSITE" id="PS50943">
    <property type="entry name" value="HTH_CROC1"/>
    <property type="match status" value="1"/>
</dbReference>
<dbReference type="SUPFAM" id="SSF47413">
    <property type="entry name" value="lambda repressor-like DNA-binding domains"/>
    <property type="match status" value="1"/>
</dbReference>
<proteinExistence type="predicted"/>
<dbReference type="GO" id="GO:0005829">
    <property type="term" value="C:cytosol"/>
    <property type="evidence" value="ECO:0007669"/>
    <property type="project" value="TreeGrafter"/>
</dbReference>
<protein>
    <recommendedName>
        <fullName evidence="2">HTH cro/C1-type domain-containing protein</fullName>
    </recommendedName>
</protein>
<feature type="domain" description="HTH cro/C1-type" evidence="2">
    <location>
        <begin position="18"/>
        <end position="68"/>
    </location>
</feature>
<evidence type="ECO:0000259" key="2">
    <source>
        <dbReference type="PROSITE" id="PS50943"/>
    </source>
</evidence>
<dbReference type="GO" id="GO:0003677">
    <property type="term" value="F:DNA binding"/>
    <property type="evidence" value="ECO:0007669"/>
    <property type="project" value="UniProtKB-KW"/>
</dbReference>
<evidence type="ECO:0000313" key="4">
    <source>
        <dbReference type="Proteomes" id="UP000176850"/>
    </source>
</evidence>
<dbReference type="PANTHER" id="PTHR46797">
    <property type="entry name" value="HTH-TYPE TRANSCRIPTIONAL REGULATOR"/>
    <property type="match status" value="1"/>
</dbReference>
<dbReference type="CDD" id="cd00093">
    <property type="entry name" value="HTH_XRE"/>
    <property type="match status" value="1"/>
</dbReference>